<dbReference type="Pfam" id="PF01617">
    <property type="entry name" value="Surface_Ag_2"/>
    <property type="match status" value="1"/>
</dbReference>
<protein>
    <submittedName>
        <fullName evidence="2">P44/Msp2 family outer membrane protein</fullName>
    </submittedName>
</protein>
<dbReference type="EMBL" id="QOHL01000010">
    <property type="protein sequence ID" value="RZB12692.1"/>
    <property type="molecule type" value="Genomic_DNA"/>
</dbReference>
<dbReference type="AlphaFoldDB" id="A0A4Q6I498"/>
<dbReference type="Proteomes" id="UP000293377">
    <property type="component" value="Unassembled WGS sequence"/>
</dbReference>
<dbReference type="InterPro" id="IPR002566">
    <property type="entry name" value="Msp4_OMP-like"/>
</dbReference>
<name>A0A4Q6I498_9RICK</name>
<organism evidence="2 3">
    <name type="scientific">Ehrlichia minasensis</name>
    <dbReference type="NCBI Taxonomy" id="1242993"/>
    <lineage>
        <taxon>Bacteria</taxon>
        <taxon>Pseudomonadati</taxon>
        <taxon>Pseudomonadota</taxon>
        <taxon>Alphaproteobacteria</taxon>
        <taxon>Rickettsiales</taxon>
        <taxon>Anaplasmataceae</taxon>
        <taxon>Ehrlichia</taxon>
    </lineage>
</organism>
<evidence type="ECO:0000259" key="1">
    <source>
        <dbReference type="Pfam" id="PF01617"/>
    </source>
</evidence>
<proteinExistence type="predicted"/>
<dbReference type="Gene3D" id="2.40.160.20">
    <property type="match status" value="1"/>
</dbReference>
<dbReference type="SUPFAM" id="SSF56925">
    <property type="entry name" value="OMPA-like"/>
    <property type="match status" value="1"/>
</dbReference>
<comment type="caution">
    <text evidence="2">The sequence shown here is derived from an EMBL/GenBank/DDBJ whole genome shotgun (WGS) entry which is preliminary data.</text>
</comment>
<sequence length="300" mass="33943">MVQRFNFINIILVFLLLLFPFQSFTLYIHDHEVTRNVGMYISSQYKPSIPYFKNFIIEENSYHIPVVFAGLMGLANDVTHATEHILKDNTKFNVPYIAKFRNSLINLSGAVGYYSGQGPRLEIEGSYENFDAANCKNCAADANRYFALVRNKPDNSSFYPKAHQNTLSGSTTQYKSYYTIMKNNGISIASVMLNGCYDFSFNNVKISPYVCAGIGGDFITLFETMHIKFAYQGKFGISYLISPSVSIFVSGHYHKVADNTFKNLHVKYIYSLQDPPNITSAIAKLRIGYFGSEVGVRFVF</sequence>
<feature type="domain" description="Msp4/OMP-like" evidence="1">
    <location>
        <begin position="38"/>
        <end position="300"/>
    </location>
</feature>
<dbReference type="STRING" id="1242993.ehr_00094"/>
<evidence type="ECO:0000313" key="2">
    <source>
        <dbReference type="EMBL" id="RZB12692.1"/>
    </source>
</evidence>
<gene>
    <name evidence="2" type="ORF">DRF75_02685</name>
</gene>
<evidence type="ECO:0000313" key="3">
    <source>
        <dbReference type="Proteomes" id="UP000293377"/>
    </source>
</evidence>
<accession>A0A4Q6I498</accession>
<keyword evidence="3" id="KW-1185">Reference proteome</keyword>
<dbReference type="InterPro" id="IPR011250">
    <property type="entry name" value="OMP/PagP_B-barrel"/>
</dbReference>
<reference evidence="2 3" key="1">
    <citation type="submission" date="2018-06" db="EMBL/GenBank/DDBJ databases">
        <title>Complete Genome Sequence of Ehrlichia minasensis Isolated From Cattle.</title>
        <authorList>
            <person name="Aguiar D.M."/>
            <person name="Araujo J.P.A.Jr."/>
            <person name="Nakazato L."/>
            <person name="Bard E."/>
            <person name="Cabezas-Cruz A."/>
        </authorList>
    </citation>
    <scope>NUCLEOTIDE SEQUENCE [LARGE SCALE GENOMIC DNA]</scope>
    <source>
        <strain evidence="2 3">B11</strain>
    </source>
</reference>
<dbReference type="RefSeq" id="WP_129992614.1">
    <property type="nucleotide sequence ID" value="NZ_QOHL01000010.1"/>
</dbReference>